<accession>A0ACB0LZH1</accession>
<dbReference type="Proteomes" id="UP001177021">
    <property type="component" value="Unassembled WGS sequence"/>
</dbReference>
<dbReference type="EMBL" id="CASHSV030000716">
    <property type="protein sequence ID" value="CAJ2673788.1"/>
    <property type="molecule type" value="Genomic_DNA"/>
</dbReference>
<protein>
    <submittedName>
        <fullName evidence="1">Uncharacterized protein</fullName>
    </submittedName>
</protein>
<reference evidence="1" key="1">
    <citation type="submission" date="2023-10" db="EMBL/GenBank/DDBJ databases">
        <authorList>
            <person name="Rodriguez Cubillos JULIANA M."/>
            <person name="De Vega J."/>
        </authorList>
    </citation>
    <scope>NUCLEOTIDE SEQUENCE</scope>
</reference>
<keyword evidence="2" id="KW-1185">Reference proteome</keyword>
<evidence type="ECO:0000313" key="2">
    <source>
        <dbReference type="Proteomes" id="UP001177021"/>
    </source>
</evidence>
<proteinExistence type="predicted"/>
<comment type="caution">
    <text evidence="1">The sequence shown here is derived from an EMBL/GenBank/DDBJ whole genome shotgun (WGS) entry which is preliminary data.</text>
</comment>
<sequence length="627" mass="71140">MRSHVGEHRGSGEAFITEGFTNWKKSDRFQVHVGGLNSAHNQAWRNCQALMKQKQHIEGAICKQSRQVKVEYRIRLTAILDCIRFLLSQGLAFRGNKESPSSTNKGNFLQLVDFLVNHNETIREVWKNTRGNLKLTSPPIQKDFVRAAASETTKAILDDLGDSLFAIMIDESRDISVMEQMVVALRYVNKKGQVIERFLGMVHVSDTSASSLKLALESLLAKHKLSFSMIRGQGYDGASNMRGEYNGLKSLILKENCSAFYIHCFAHQLQLALVALAKKHSEIASFFNQVATLSNVVGASAKRRDILRESQIEKVDEALKEGEISSGRGLNQEATIKRAGDTRWSSHFGTLLSIVSLFSSMIDVLDVIEEDGTSLTIKGDAMLLLKYMQSFEFVFILHLMKKVLSITHELSQALQRSDQDIVNAMKLVKSKRNLEKVSNLHYFQVQLFYQVIDRQLQELNNRVTEVSNELLLCVSCLSPRDSFSAFDKEKLLRLAQFYPSEFSPIQILALDSQLENYFIDVCSEDAFSELEGISDLSLKLVETRKHIVYPLVYLLLELSLILPVATATAERAFSAMKIIKNELRNRMGDSWLNDFLVTYIEKDVFIEVENEKIIQSFQKMASRREHL</sequence>
<gene>
    <name evidence="1" type="ORF">MILVUS5_LOCUS37204</name>
</gene>
<organism evidence="1 2">
    <name type="scientific">Trifolium pratense</name>
    <name type="common">Red clover</name>
    <dbReference type="NCBI Taxonomy" id="57577"/>
    <lineage>
        <taxon>Eukaryota</taxon>
        <taxon>Viridiplantae</taxon>
        <taxon>Streptophyta</taxon>
        <taxon>Embryophyta</taxon>
        <taxon>Tracheophyta</taxon>
        <taxon>Spermatophyta</taxon>
        <taxon>Magnoliopsida</taxon>
        <taxon>eudicotyledons</taxon>
        <taxon>Gunneridae</taxon>
        <taxon>Pentapetalae</taxon>
        <taxon>rosids</taxon>
        <taxon>fabids</taxon>
        <taxon>Fabales</taxon>
        <taxon>Fabaceae</taxon>
        <taxon>Papilionoideae</taxon>
        <taxon>50 kb inversion clade</taxon>
        <taxon>NPAAA clade</taxon>
        <taxon>Hologalegina</taxon>
        <taxon>IRL clade</taxon>
        <taxon>Trifolieae</taxon>
        <taxon>Trifolium</taxon>
    </lineage>
</organism>
<name>A0ACB0LZH1_TRIPR</name>
<evidence type="ECO:0000313" key="1">
    <source>
        <dbReference type="EMBL" id="CAJ2673788.1"/>
    </source>
</evidence>